<dbReference type="SUPFAM" id="SSF56436">
    <property type="entry name" value="C-type lectin-like"/>
    <property type="match status" value="1"/>
</dbReference>
<feature type="domain" description="C-type lectin" evidence="3">
    <location>
        <begin position="49"/>
        <end position="174"/>
    </location>
</feature>
<feature type="chain" id="PRO_5013280291" evidence="2">
    <location>
        <begin position="30"/>
        <end position="700"/>
    </location>
</feature>
<dbReference type="PANTHER" id="PTHR45710">
    <property type="entry name" value="C-TYPE LECTIN DOMAIN-CONTAINING PROTEIN 180"/>
    <property type="match status" value="1"/>
</dbReference>
<dbReference type="InterPro" id="IPR001304">
    <property type="entry name" value="C-type_lectin-like"/>
</dbReference>
<evidence type="ECO:0000256" key="1">
    <source>
        <dbReference type="SAM" id="MobiDB-lite"/>
    </source>
</evidence>
<feature type="compositionally biased region" description="Basic and acidic residues" evidence="1">
    <location>
        <begin position="298"/>
        <end position="317"/>
    </location>
</feature>
<evidence type="ECO:0000313" key="5">
    <source>
        <dbReference type="Proteomes" id="UP000242913"/>
    </source>
</evidence>
<dbReference type="EMBL" id="KZ269990">
    <property type="protein sequence ID" value="OZC09958.1"/>
    <property type="molecule type" value="Genomic_DNA"/>
</dbReference>
<evidence type="ECO:0000256" key="2">
    <source>
        <dbReference type="SAM" id="SignalP"/>
    </source>
</evidence>
<dbReference type="InterPro" id="IPR016186">
    <property type="entry name" value="C-type_lectin-like/link_sf"/>
</dbReference>
<dbReference type="CDD" id="cd00037">
    <property type="entry name" value="CLECT"/>
    <property type="match status" value="1"/>
</dbReference>
<name>A0A238BZ64_9BILA</name>
<organism evidence="4 5">
    <name type="scientific">Onchocerca flexuosa</name>
    <dbReference type="NCBI Taxonomy" id="387005"/>
    <lineage>
        <taxon>Eukaryota</taxon>
        <taxon>Metazoa</taxon>
        <taxon>Ecdysozoa</taxon>
        <taxon>Nematoda</taxon>
        <taxon>Chromadorea</taxon>
        <taxon>Rhabditida</taxon>
        <taxon>Spirurina</taxon>
        <taxon>Spiruromorpha</taxon>
        <taxon>Filarioidea</taxon>
        <taxon>Onchocercidae</taxon>
        <taxon>Onchocerca</taxon>
    </lineage>
</organism>
<evidence type="ECO:0000313" key="4">
    <source>
        <dbReference type="EMBL" id="OZC09958.1"/>
    </source>
</evidence>
<dbReference type="InterPro" id="IPR050828">
    <property type="entry name" value="C-type_lectin/matrix_domain"/>
</dbReference>
<dbReference type="PANTHER" id="PTHR45710:SF38">
    <property type="entry name" value="C-TYPE LECTIN DOMAIN-CONTAINING PROTEIN 180"/>
    <property type="match status" value="1"/>
</dbReference>
<keyword evidence="5" id="KW-1185">Reference proteome</keyword>
<feature type="region of interest" description="Disordered" evidence="1">
    <location>
        <begin position="298"/>
        <end position="322"/>
    </location>
</feature>
<evidence type="ECO:0000259" key="3">
    <source>
        <dbReference type="PROSITE" id="PS50041"/>
    </source>
</evidence>
<dbReference type="Proteomes" id="UP000242913">
    <property type="component" value="Unassembled WGS sequence"/>
</dbReference>
<dbReference type="InterPro" id="IPR016187">
    <property type="entry name" value="CTDL_fold"/>
</dbReference>
<dbReference type="Pfam" id="PF00059">
    <property type="entry name" value="Lectin_C"/>
    <property type="match status" value="1"/>
</dbReference>
<gene>
    <name evidence="4" type="ORF">X798_03064</name>
</gene>
<feature type="compositionally biased region" description="Basic and acidic residues" evidence="1">
    <location>
        <begin position="378"/>
        <end position="387"/>
    </location>
</feature>
<feature type="signal peptide" evidence="2">
    <location>
        <begin position="1"/>
        <end position="29"/>
    </location>
</feature>
<dbReference type="PROSITE" id="PS50041">
    <property type="entry name" value="C_TYPE_LECTIN_2"/>
    <property type="match status" value="1"/>
</dbReference>
<reference evidence="4 5" key="1">
    <citation type="submission" date="2015-12" db="EMBL/GenBank/DDBJ databases">
        <title>Draft genome of the nematode, Onchocerca flexuosa.</title>
        <authorList>
            <person name="Mitreva M."/>
        </authorList>
    </citation>
    <scope>NUCLEOTIDE SEQUENCE [LARGE SCALE GENOMIC DNA]</scope>
    <source>
        <strain evidence="4">Red Deer</strain>
    </source>
</reference>
<proteinExistence type="predicted"/>
<dbReference type="OrthoDB" id="6337382at2759"/>
<keyword evidence="2" id="KW-0732">Signal</keyword>
<dbReference type="AlphaFoldDB" id="A0A238BZ64"/>
<accession>A0A238BZ64</accession>
<feature type="compositionally biased region" description="Polar residues" evidence="1">
    <location>
        <begin position="357"/>
        <end position="377"/>
    </location>
</feature>
<dbReference type="Gene3D" id="3.10.100.10">
    <property type="entry name" value="Mannose-Binding Protein A, subunit A"/>
    <property type="match status" value="1"/>
</dbReference>
<feature type="region of interest" description="Disordered" evidence="1">
    <location>
        <begin position="354"/>
        <end position="387"/>
    </location>
</feature>
<sequence>MSKQWFVNILAVTIALFANIASLDSMVNARQMLISSFPQNYGTSWIADSERQHYQFHLSEQSWNMAREYCLTLASDLVVIKSLQQMNWLISHYPPSNSIICERTVQIGLVLIDKENSTEKEWKWVDNTSLNATYLEWEMLTINTTEKDLSSTERDRCALLNIDNRILKAVPCDQTPDFDYTNRFICQRNDEQHLEHEKKNNPLYEFFVQLINKRRRDEAIKLEPRIIQLQGVKTEIAHVQRKTEDLLPPINEKEENITDENKEDRLSKIQKITTKRTLTTANPDVEGTDEVDYTIEQKGKSEDKKHKIANENKHENQAKNFIAKGKLVESTEMQQENTERDEDVPLVDRTEIGFKRNVTNSSNSANLSKQNSQQSNKLCDENDTEQKDSRTWYEQFGDIFRNLNLFLKQEKSSDLRALLDNNDTSKTLVERLKETLHAKNNTQIDITEKKKILQKEIDDQQQFNDSMPEEPDVSNILAREIVDDIKDIFLHKKHTAIAFQKAEGGSAVTGRIYDTMKLAKAKIYGKIKSAERSEANDNGIYGQFKKKLKNMLTRCLRNLFNLDSDATNKRKIREDIMLKTSEEQINRNETAVHYDPINEQNPGLSSMLSANQMNNVTEETTDILHTSINNIKQTTESNNEPETALELSDCNTKLLKEYEADGNKINTKTDVEKAIPNMKQNLESTSEEIERLFSHSWKQL</sequence>
<dbReference type="SMART" id="SM00034">
    <property type="entry name" value="CLECT"/>
    <property type="match status" value="1"/>
</dbReference>
<protein>
    <submittedName>
        <fullName evidence="4">Lectin C-type domain protein</fullName>
    </submittedName>
</protein>